<organism evidence="1 2">
    <name type="scientific">Halapricum desulfuricans</name>
    <dbReference type="NCBI Taxonomy" id="2841257"/>
    <lineage>
        <taxon>Archaea</taxon>
        <taxon>Methanobacteriati</taxon>
        <taxon>Methanobacteriota</taxon>
        <taxon>Stenosarchaea group</taxon>
        <taxon>Halobacteria</taxon>
        <taxon>Halobacteriales</taxon>
        <taxon>Haloarculaceae</taxon>
        <taxon>Halapricum</taxon>
    </lineage>
</organism>
<reference evidence="1" key="1">
    <citation type="submission" date="2020-11" db="EMBL/GenBank/DDBJ databases">
        <title>Carbohydrate-dependent, anaerobic sulfur respiration: A novel catabolism in halophilic archaea.</title>
        <authorList>
            <person name="Sorokin D.Y."/>
            <person name="Messina E."/>
            <person name="Smedile F."/>
            <person name="La Cono V."/>
            <person name="Hallsworth J.E."/>
            <person name="Yakimov M.M."/>
        </authorList>
    </citation>
    <scope>NUCLEOTIDE SEQUENCE</scope>
    <source>
        <strain evidence="1">HSR-Bgl</strain>
    </source>
</reference>
<protein>
    <submittedName>
        <fullName evidence="1">Uncharacterized protein</fullName>
    </submittedName>
</protein>
<name>A0A897NDI7_9EURY</name>
<dbReference type="Proteomes" id="UP000663305">
    <property type="component" value="Chromosome"/>
</dbReference>
<dbReference type="AlphaFoldDB" id="A0A897NDI7"/>
<sequence length="58" mass="6499">MFPTRKCDNDSLGYERLGSGRETAIGALVAVPARKLSMRNYFIRRATISVQSVLDRNP</sequence>
<dbReference type="EMBL" id="CP064789">
    <property type="protein sequence ID" value="QSG12470.1"/>
    <property type="molecule type" value="Genomic_DNA"/>
</dbReference>
<accession>A0A897NDI7</accession>
<gene>
    <name evidence="1" type="ORF">HSBGL_2061</name>
</gene>
<proteinExistence type="predicted"/>
<evidence type="ECO:0000313" key="1">
    <source>
        <dbReference type="EMBL" id="QSG12470.1"/>
    </source>
</evidence>
<evidence type="ECO:0000313" key="2">
    <source>
        <dbReference type="Proteomes" id="UP000663305"/>
    </source>
</evidence>